<organism evidence="1">
    <name type="scientific">marine sediment metagenome</name>
    <dbReference type="NCBI Taxonomy" id="412755"/>
    <lineage>
        <taxon>unclassified sequences</taxon>
        <taxon>metagenomes</taxon>
        <taxon>ecological metagenomes</taxon>
    </lineage>
</organism>
<protein>
    <submittedName>
        <fullName evidence="1">Uncharacterized protein</fullName>
    </submittedName>
</protein>
<name>X1GE62_9ZZZZ</name>
<proteinExistence type="predicted"/>
<dbReference type="AlphaFoldDB" id="X1GE62"/>
<sequence>DFRTGYILLLSLIESPHYGEGDGGRVPIITQVSDLLGSDIAGLIDAEGWAPKQLRDLTDGTKFEGVGAFADWVHCQTDCWMLDANYSDYEGEPWAPDVVTTLTEQWPRVQEIQRNIARVVEFIEEDPKKRFLELLNILLDVNVNEFVVPDEQLPLPLFDTA</sequence>
<accession>X1GE62</accession>
<reference evidence="1" key="1">
    <citation type="journal article" date="2014" name="Front. Microbiol.">
        <title>High frequency of phylogenetically diverse reductive dehalogenase-homologous genes in deep subseafloor sedimentary metagenomes.</title>
        <authorList>
            <person name="Kawai M."/>
            <person name="Futagami T."/>
            <person name="Toyoda A."/>
            <person name="Takaki Y."/>
            <person name="Nishi S."/>
            <person name="Hori S."/>
            <person name="Arai W."/>
            <person name="Tsubouchi T."/>
            <person name="Morono Y."/>
            <person name="Uchiyama I."/>
            <person name="Ito T."/>
            <person name="Fujiyama A."/>
            <person name="Inagaki F."/>
            <person name="Takami H."/>
        </authorList>
    </citation>
    <scope>NUCLEOTIDE SEQUENCE</scope>
    <source>
        <strain evidence="1">Expedition CK06-06</strain>
    </source>
</reference>
<evidence type="ECO:0000313" key="1">
    <source>
        <dbReference type="EMBL" id="GAH31333.1"/>
    </source>
</evidence>
<feature type="non-terminal residue" evidence="1">
    <location>
        <position position="1"/>
    </location>
</feature>
<dbReference type="EMBL" id="BARU01014063">
    <property type="protein sequence ID" value="GAH31333.1"/>
    <property type="molecule type" value="Genomic_DNA"/>
</dbReference>
<gene>
    <name evidence="1" type="ORF">S03H2_25035</name>
</gene>
<comment type="caution">
    <text evidence="1">The sequence shown here is derived from an EMBL/GenBank/DDBJ whole genome shotgun (WGS) entry which is preliminary data.</text>
</comment>